<evidence type="ECO:0000256" key="3">
    <source>
        <dbReference type="ARBA" id="ARBA00016774"/>
    </source>
</evidence>
<comment type="catalytic activity">
    <reaction evidence="7">
        <text>S-formylglutathione + H2O = formate + glutathione + H(+)</text>
        <dbReference type="Rhea" id="RHEA:14961"/>
        <dbReference type="ChEBI" id="CHEBI:15377"/>
        <dbReference type="ChEBI" id="CHEBI:15378"/>
        <dbReference type="ChEBI" id="CHEBI:15740"/>
        <dbReference type="ChEBI" id="CHEBI:57688"/>
        <dbReference type="ChEBI" id="CHEBI:57925"/>
        <dbReference type="EC" id="3.1.2.12"/>
    </reaction>
</comment>
<evidence type="ECO:0000256" key="5">
    <source>
        <dbReference type="ARBA" id="ARBA00022801"/>
    </source>
</evidence>
<feature type="active site" description="Charge relay system" evidence="6">
    <location>
        <position position="236"/>
    </location>
</feature>
<dbReference type="NCBIfam" id="TIGR02821">
    <property type="entry name" value="fghA_ester_D"/>
    <property type="match status" value="1"/>
</dbReference>
<dbReference type="InterPro" id="IPR000801">
    <property type="entry name" value="Esterase-like"/>
</dbReference>
<evidence type="ECO:0000256" key="2">
    <source>
        <dbReference type="ARBA" id="ARBA00012479"/>
    </source>
</evidence>
<dbReference type="GO" id="GO:0005829">
    <property type="term" value="C:cytosol"/>
    <property type="evidence" value="ECO:0007669"/>
    <property type="project" value="TreeGrafter"/>
</dbReference>
<name>A0AA38HBH1_9TREE</name>
<feature type="active site" description="Charge relay system" evidence="6">
    <location>
        <position position="273"/>
    </location>
</feature>
<dbReference type="PANTHER" id="PTHR10061:SF0">
    <property type="entry name" value="S-FORMYLGLUTATHIONE HYDROLASE"/>
    <property type="match status" value="1"/>
</dbReference>
<dbReference type="Proteomes" id="UP001164286">
    <property type="component" value="Unassembled WGS sequence"/>
</dbReference>
<protein>
    <recommendedName>
        <fullName evidence="3 7">S-formylglutathione hydrolase</fullName>
        <ecNumber evidence="2 7">3.1.2.12</ecNumber>
    </recommendedName>
</protein>
<dbReference type="Pfam" id="PF00756">
    <property type="entry name" value="Esterase"/>
    <property type="match status" value="1"/>
</dbReference>
<dbReference type="InterPro" id="IPR029058">
    <property type="entry name" value="AB_hydrolase_fold"/>
</dbReference>
<gene>
    <name evidence="8" type="ORF">MKK02DRAFT_22575</name>
</gene>
<dbReference type="RefSeq" id="XP_052947945.1">
    <property type="nucleotide sequence ID" value="XM_053086589.1"/>
</dbReference>
<dbReference type="GO" id="GO:0018738">
    <property type="term" value="F:S-formylglutathione hydrolase activity"/>
    <property type="evidence" value="ECO:0007669"/>
    <property type="project" value="UniProtKB-EC"/>
</dbReference>
<proteinExistence type="inferred from homology"/>
<evidence type="ECO:0000256" key="7">
    <source>
        <dbReference type="RuleBase" id="RU363068"/>
    </source>
</evidence>
<dbReference type="PANTHER" id="PTHR10061">
    <property type="entry name" value="S-FORMYLGLUTATHIONE HYDROLASE"/>
    <property type="match status" value="1"/>
</dbReference>
<comment type="similarity">
    <text evidence="1 7">Belongs to the esterase D family.</text>
</comment>
<dbReference type="AlphaFoldDB" id="A0AA38HBH1"/>
<dbReference type="GO" id="GO:0052689">
    <property type="term" value="F:carboxylic ester hydrolase activity"/>
    <property type="evidence" value="ECO:0007669"/>
    <property type="project" value="UniProtKB-KW"/>
</dbReference>
<dbReference type="GeneID" id="77725790"/>
<sequence length="295" mass="32163">MPKLESKQSNKVASGTLTKYSFPSTSLGGLTTNFNLFLPSSASSSSPVPVLLYLAGLTCNEDTGAQKGGFLLTAAKHGLAVVMPDTSPRGAEVEGEDEDWDLGSGAGFYINATADKWKKYRMYDLIVEELPKVLKEADLGLDLTRMSVFGHSMGGHGALMLYLRNPNLFKSASAFSPACNPSQTPWGKKAFNAYIQPCTRSSPPSEWLAYDSSRLLARSEIAKGDVHILVDVGTGDQFLKDGQLEPDALKEAAKENGRTQEEVQVRLQDGYDHSYYFISTFASEHVEYHANFLKA</sequence>
<comment type="function">
    <text evidence="7">Serine hydrolase involved in the detoxification of formaldehyde.</text>
</comment>
<keyword evidence="9" id="KW-1185">Reference proteome</keyword>
<evidence type="ECO:0000256" key="6">
    <source>
        <dbReference type="PIRSR" id="PIRSR614186-1"/>
    </source>
</evidence>
<evidence type="ECO:0000256" key="1">
    <source>
        <dbReference type="ARBA" id="ARBA00005622"/>
    </source>
</evidence>
<organism evidence="8 9">
    <name type="scientific">Dioszegia hungarica</name>
    <dbReference type="NCBI Taxonomy" id="4972"/>
    <lineage>
        <taxon>Eukaryota</taxon>
        <taxon>Fungi</taxon>
        <taxon>Dikarya</taxon>
        <taxon>Basidiomycota</taxon>
        <taxon>Agaricomycotina</taxon>
        <taxon>Tremellomycetes</taxon>
        <taxon>Tremellales</taxon>
        <taxon>Bulleribasidiaceae</taxon>
        <taxon>Dioszegia</taxon>
    </lineage>
</organism>
<keyword evidence="5 7" id="KW-0378">Hydrolase</keyword>
<comment type="caution">
    <text evidence="8">The sequence shown here is derived from an EMBL/GenBank/DDBJ whole genome shotgun (WGS) entry which is preliminary data.</text>
</comment>
<dbReference type="EC" id="3.1.2.12" evidence="2 7"/>
<reference evidence="8" key="1">
    <citation type="journal article" date="2022" name="G3 (Bethesda)">
        <title>High quality genome of the basidiomycete yeast Dioszegia hungarica PDD-24b-2 isolated from cloud water.</title>
        <authorList>
            <person name="Jarrige D."/>
            <person name="Haridas S."/>
            <person name="Bleykasten-Grosshans C."/>
            <person name="Joly M."/>
            <person name="Nadalig T."/>
            <person name="Sancelme M."/>
            <person name="Vuilleumier S."/>
            <person name="Grigoriev I.V."/>
            <person name="Amato P."/>
            <person name="Bringel F."/>
        </authorList>
    </citation>
    <scope>NUCLEOTIDE SEQUENCE</scope>
    <source>
        <strain evidence="8">PDD-24b-2</strain>
    </source>
</reference>
<evidence type="ECO:0000256" key="4">
    <source>
        <dbReference type="ARBA" id="ARBA00022487"/>
    </source>
</evidence>
<comment type="subcellular location">
    <subcellularLocation>
        <location evidence="7">Cytoplasm</location>
    </subcellularLocation>
</comment>
<dbReference type="Gene3D" id="3.40.50.1820">
    <property type="entry name" value="alpha/beta hydrolase"/>
    <property type="match status" value="1"/>
</dbReference>
<keyword evidence="7" id="KW-0963">Cytoplasm</keyword>
<dbReference type="EMBL" id="JAKWFO010000003">
    <property type="protein sequence ID" value="KAI9638168.1"/>
    <property type="molecule type" value="Genomic_DNA"/>
</dbReference>
<evidence type="ECO:0000313" key="8">
    <source>
        <dbReference type="EMBL" id="KAI9638168.1"/>
    </source>
</evidence>
<feature type="active site" description="Charge relay system" evidence="6">
    <location>
        <position position="152"/>
    </location>
</feature>
<keyword evidence="4 7" id="KW-0719">Serine esterase</keyword>
<accession>A0AA38HBH1</accession>
<dbReference type="InterPro" id="IPR014186">
    <property type="entry name" value="S-formylglutathione_hydrol"/>
</dbReference>
<evidence type="ECO:0000313" key="9">
    <source>
        <dbReference type="Proteomes" id="UP001164286"/>
    </source>
</evidence>
<dbReference type="FunFam" id="3.40.50.1820:FF:000002">
    <property type="entry name" value="S-formylglutathione hydrolase"/>
    <property type="match status" value="1"/>
</dbReference>
<dbReference type="GO" id="GO:0046294">
    <property type="term" value="P:formaldehyde catabolic process"/>
    <property type="evidence" value="ECO:0007669"/>
    <property type="project" value="InterPro"/>
</dbReference>
<dbReference type="SUPFAM" id="SSF53474">
    <property type="entry name" value="alpha/beta-Hydrolases"/>
    <property type="match status" value="1"/>
</dbReference>